<dbReference type="GO" id="GO:0005525">
    <property type="term" value="F:GTP binding"/>
    <property type="evidence" value="ECO:0007669"/>
    <property type="project" value="InterPro"/>
</dbReference>
<dbReference type="InterPro" id="IPR006703">
    <property type="entry name" value="G_AIG1"/>
</dbReference>
<dbReference type="Gene3D" id="3.40.50.300">
    <property type="entry name" value="P-loop containing nucleotide triphosphate hydrolases"/>
    <property type="match status" value="1"/>
</dbReference>
<accession>U2EWW5</accession>
<protein>
    <submittedName>
        <fullName evidence="3">GTP-binding protein</fullName>
    </submittedName>
</protein>
<reference evidence="3 4" key="1">
    <citation type="journal article" date="2013" name="BMC Genomics">
        <title>Comparative genomics of Campylobacter concisus isolates reveals genetic diversity and provides insights into disease association.</title>
        <authorList>
            <person name="Deshpande N.P."/>
            <person name="Kaakoush N.O."/>
            <person name="Wilkins M.R."/>
            <person name="Mitchell H.M."/>
        </authorList>
    </citation>
    <scope>NUCLEOTIDE SEQUENCE [LARGE SCALE GENOMIC DNA]</scope>
    <source>
        <strain evidence="3 4">UNSWCS</strain>
    </source>
</reference>
<dbReference type="Proteomes" id="UP000016620">
    <property type="component" value="Unassembled WGS sequence"/>
</dbReference>
<gene>
    <name evidence="3" type="ORF">UNSWCS_935</name>
</gene>
<evidence type="ECO:0000313" key="4">
    <source>
        <dbReference type="Proteomes" id="UP000016620"/>
    </source>
</evidence>
<comment type="caution">
    <text evidence="3">The sequence shown here is derived from an EMBL/GenBank/DDBJ whole genome shotgun (WGS) entry which is preliminary data.</text>
</comment>
<evidence type="ECO:0000259" key="2">
    <source>
        <dbReference type="Pfam" id="PF04548"/>
    </source>
</evidence>
<dbReference type="SUPFAM" id="SSF52540">
    <property type="entry name" value="P-loop containing nucleoside triphosphate hydrolases"/>
    <property type="match status" value="1"/>
</dbReference>
<organism evidence="3 4">
    <name type="scientific">Campylobacter concisus UNSWCS</name>
    <dbReference type="NCBI Taxonomy" id="1242968"/>
    <lineage>
        <taxon>Bacteria</taxon>
        <taxon>Pseudomonadati</taxon>
        <taxon>Campylobacterota</taxon>
        <taxon>Epsilonproteobacteria</taxon>
        <taxon>Campylobacterales</taxon>
        <taxon>Campylobacteraceae</taxon>
        <taxon>Campylobacter</taxon>
    </lineage>
</organism>
<dbReference type="RefSeq" id="WP_021087724.1">
    <property type="nucleotide sequence ID" value="NZ_ANNG01000021.1"/>
</dbReference>
<dbReference type="InterPro" id="IPR027417">
    <property type="entry name" value="P-loop_NTPase"/>
</dbReference>
<evidence type="ECO:0000313" key="3">
    <source>
        <dbReference type="EMBL" id="ERJ28661.1"/>
    </source>
</evidence>
<dbReference type="PATRIC" id="fig|1242968.3.peg.1206"/>
<dbReference type="AlphaFoldDB" id="U2EWW5"/>
<name>U2EWW5_9BACT</name>
<dbReference type="CDD" id="cd00882">
    <property type="entry name" value="Ras_like_GTPase"/>
    <property type="match status" value="1"/>
</dbReference>
<dbReference type="Pfam" id="PF04548">
    <property type="entry name" value="AIG1"/>
    <property type="match status" value="1"/>
</dbReference>
<keyword evidence="1" id="KW-0547">Nucleotide-binding</keyword>
<feature type="domain" description="AIG1-type G" evidence="2">
    <location>
        <begin position="5"/>
        <end position="171"/>
    </location>
</feature>
<dbReference type="EMBL" id="ANNG01000021">
    <property type="protein sequence ID" value="ERJ28661.1"/>
    <property type="molecule type" value="Genomic_DNA"/>
</dbReference>
<evidence type="ECO:0000256" key="1">
    <source>
        <dbReference type="ARBA" id="ARBA00022741"/>
    </source>
</evidence>
<proteinExistence type="predicted"/>
<sequence length="521" mass="59822">MSIACNILIIGKTGTGKSSFANYLFNVDKFTTGSGEPVTSWAENFQAYHFEKEGIKINVYDSVGLEPDNQSKWMGELDNFLSHKQSQKDPNKIIHVLFYVINTSSSRIEPGEITKIKEIKQKYDIDGNIVFTHCDVADSDTLCQLEKNCEQNNLKSIKICSISRKTRAGTQSQKYGKDEAVKILLNSSYEKIGRELSIATYDSVIGYMEQIRKRLRDKISLLDFDLFKSNKDKFRQKLLAAIKPILEDIQNEKIIPQNYISYKKFLDEFGNEYKGEDVFSENFKKLKTKVESFRSYFSANNDLSISLLSIVSDSNLFSNGFNFFIPFGIKAICNFILLDLVDSKIDAFIDEILKEKYAIIQEDKKLSAEDIRRLEVLKSYAQISLKFESMPFLKHNNISMPLILCVGPTLFEQSIKKLIVLFSSLGDTPFEKLCKSIDNAIDKDDFAEIFRTTRDACGYINYNNYQELEKHKKAKEILFKGVEVIQEKFYKAKIIADKAKKGKKINIEELEYVKNMLNNIS</sequence>